<keyword evidence="1" id="KW-1133">Transmembrane helix</keyword>
<dbReference type="AlphaFoldDB" id="F0LMU3"/>
<accession>F0LMU3</accession>
<feature type="transmembrane region" description="Helical" evidence="1">
    <location>
        <begin position="539"/>
        <end position="558"/>
    </location>
</feature>
<dbReference type="Proteomes" id="UP000007478">
    <property type="component" value="Chromosome"/>
</dbReference>
<keyword evidence="1" id="KW-0472">Membrane</keyword>
<gene>
    <name evidence="2" type="ordered locus">TERMP_01096</name>
</gene>
<evidence type="ECO:0000313" key="2">
    <source>
        <dbReference type="EMBL" id="ADT84072.1"/>
    </source>
</evidence>
<dbReference type="KEGG" id="tba:TERMP_01096"/>
<evidence type="ECO:0000256" key="1">
    <source>
        <dbReference type="SAM" id="Phobius"/>
    </source>
</evidence>
<reference evidence="2 3" key="1">
    <citation type="journal article" date="2011" name="J. Bacteriol.">
        <title>Complete genome sequence of the hyperthermophilic, piezophilic, heterotrophic, and carboxydotrophic archaeon Thermococcus barophilus MP.</title>
        <authorList>
            <person name="Vannier P."/>
            <person name="Marteinsson V.T."/>
            <person name="Fridjonsson O.H."/>
            <person name="Oger P."/>
            <person name="Jebbar M."/>
        </authorList>
    </citation>
    <scope>NUCLEOTIDE SEQUENCE [LARGE SCALE GENOMIC DNA]</scope>
    <source>
        <strain evidence="3">DSM 11836 / MP</strain>
    </source>
</reference>
<protein>
    <submittedName>
        <fullName evidence="2">Uncharacterized protein</fullName>
    </submittedName>
</protein>
<sequence>MKKFKEVIMENRKVVEKCMTVILLSMLLLSPVSAHSTAWCEDCHQVLVANEGLFAYNGSDFIDLTWHLEAGISDPLDIREFISNLGVTTVGDVVLVYSNYHDSIYMGIYNGSIPIRMKPVVGWYSWKPRDFVFYSGSVFFVAETGSGPHYASDSVFQLNPRTLKVEKTWSLAWNARNTIAPENAGNTPYAWVHLGLDDNGKLWAKVDMIFPNTTVYYLYDGTNFVMTNETPKLHPYEPPNGPFKIEIQRGLMYYLPKFPPVYVPTRYILIENDRRKDVTDEIKKLAESVEPLYSLIGFWNEDEKEWVVVYDLYGLPLAYEVKGNCTVPLEIDYLPLASYLGYYVVLGNGTLSWKNYTVKTPMRMYFGHNTNYPWRKGYVSLELYQKNGHPVIVFPWEIWHNQTRKAKKGYFAYEITERGFVIINTTDKKELGKNLIPSSVLMGKWNNVTGTLIVDIPNKTAFLITDKEKIPVNFTVAKKTESVVVGNSTFLFITYYEAFILPPWIKPVNVNRMLELYREMDRKCLEEETKVSNGTTKSITFLTGIATIVIFVTLWRFWKKKE</sequence>
<dbReference type="eggNOG" id="ENOG502N5P5">
    <property type="taxonomic scope" value="Archaea"/>
</dbReference>
<dbReference type="EMBL" id="CP002372">
    <property type="protein sequence ID" value="ADT84072.1"/>
    <property type="molecule type" value="Genomic_DNA"/>
</dbReference>
<name>F0LMU3_THEBM</name>
<organism evidence="2 3">
    <name type="scientific">Thermococcus barophilus (strain DSM 11836 / MP)</name>
    <dbReference type="NCBI Taxonomy" id="391623"/>
    <lineage>
        <taxon>Archaea</taxon>
        <taxon>Methanobacteriati</taxon>
        <taxon>Methanobacteriota</taxon>
        <taxon>Thermococci</taxon>
        <taxon>Thermococcales</taxon>
        <taxon>Thermococcaceae</taxon>
        <taxon>Thermococcus</taxon>
    </lineage>
</organism>
<dbReference type="RefSeq" id="WP_013467370.1">
    <property type="nucleotide sequence ID" value="NC_014804.1"/>
</dbReference>
<dbReference type="PATRIC" id="fig|391623.17.peg.1099"/>
<proteinExistence type="predicted"/>
<dbReference type="GeneID" id="10041413"/>
<dbReference type="HOGENOM" id="CLU_498426_0_0_2"/>
<evidence type="ECO:0000313" key="3">
    <source>
        <dbReference type="Proteomes" id="UP000007478"/>
    </source>
</evidence>
<keyword evidence="3" id="KW-1185">Reference proteome</keyword>
<keyword evidence="1" id="KW-0812">Transmembrane</keyword>